<gene>
    <name evidence="1" type="ORF">GPAL_1089</name>
</gene>
<dbReference type="EMBL" id="BAEQ01000018">
    <property type="protein sequence ID" value="GAC27968.1"/>
    <property type="molecule type" value="Genomic_DNA"/>
</dbReference>
<keyword evidence="2" id="KW-1185">Reference proteome</keyword>
<sequence>MFEQFMINYCLHKYPTNLLSKHVLASQYCDYETAARATSKKANNT</sequence>
<accession>K6ZGB3</accession>
<proteinExistence type="predicted"/>
<protein>
    <submittedName>
        <fullName evidence="1">Uncharacterized protein</fullName>
    </submittedName>
</protein>
<reference evidence="2" key="1">
    <citation type="journal article" date="2014" name="Environ. Microbiol.">
        <title>Comparative genomics of the marine bacterial genus Glaciecola reveals the high degree of genomic diversity and genomic characteristic for cold adaptation.</title>
        <authorList>
            <person name="Qin Q.L."/>
            <person name="Xie B.B."/>
            <person name="Yu Y."/>
            <person name="Shu Y.L."/>
            <person name="Rong J.C."/>
            <person name="Zhang Y.J."/>
            <person name="Zhao D.L."/>
            <person name="Chen X.L."/>
            <person name="Zhang X.Y."/>
            <person name="Chen B."/>
            <person name="Zhou B.C."/>
            <person name="Zhang Y.Z."/>
        </authorList>
    </citation>
    <scope>NUCLEOTIDE SEQUENCE [LARGE SCALE GENOMIC DNA]</scope>
    <source>
        <strain evidence="2">ACAM 615</strain>
    </source>
</reference>
<dbReference type="AlphaFoldDB" id="K6ZGB3"/>
<evidence type="ECO:0000313" key="1">
    <source>
        <dbReference type="EMBL" id="GAC27968.1"/>
    </source>
</evidence>
<comment type="caution">
    <text evidence="1">The sequence shown here is derived from an EMBL/GenBank/DDBJ whole genome shotgun (WGS) entry which is preliminary data.</text>
</comment>
<evidence type="ECO:0000313" key="2">
    <source>
        <dbReference type="Proteomes" id="UP000006251"/>
    </source>
</evidence>
<dbReference type="Proteomes" id="UP000006251">
    <property type="component" value="Unassembled WGS sequence"/>
</dbReference>
<name>K6ZGB3_9ALTE</name>
<organism evidence="1 2">
    <name type="scientific">Brumicola pallidula DSM 14239 = ACAM 615</name>
    <dbReference type="NCBI Taxonomy" id="1121922"/>
    <lineage>
        <taxon>Bacteria</taxon>
        <taxon>Pseudomonadati</taxon>
        <taxon>Pseudomonadota</taxon>
        <taxon>Gammaproteobacteria</taxon>
        <taxon>Alteromonadales</taxon>
        <taxon>Alteromonadaceae</taxon>
        <taxon>Brumicola</taxon>
    </lineage>
</organism>